<organism evidence="2 3">
    <name type="scientific">Collybia nuda</name>
    <dbReference type="NCBI Taxonomy" id="64659"/>
    <lineage>
        <taxon>Eukaryota</taxon>
        <taxon>Fungi</taxon>
        <taxon>Dikarya</taxon>
        <taxon>Basidiomycota</taxon>
        <taxon>Agaricomycotina</taxon>
        <taxon>Agaricomycetes</taxon>
        <taxon>Agaricomycetidae</taxon>
        <taxon>Agaricales</taxon>
        <taxon>Tricholomatineae</taxon>
        <taxon>Clitocybaceae</taxon>
        <taxon>Collybia</taxon>
    </lineage>
</organism>
<dbReference type="PANTHER" id="PTHR38123">
    <property type="entry name" value="CELL WALL SERINE-THREONINE-RICH GALACTOMANNOPROTEIN MP1 (AFU_ORTHOLOGUE AFUA_4G03240)"/>
    <property type="match status" value="1"/>
</dbReference>
<evidence type="ECO:0000313" key="3">
    <source>
        <dbReference type="Proteomes" id="UP000807353"/>
    </source>
</evidence>
<dbReference type="PANTHER" id="PTHR38123:SF1">
    <property type="entry name" value="HYDROPHOBIC SURFACE BINDING PROTEIN"/>
    <property type="match status" value="1"/>
</dbReference>
<keyword evidence="3" id="KW-1185">Reference proteome</keyword>
<dbReference type="EMBL" id="MU150309">
    <property type="protein sequence ID" value="KAF9459838.1"/>
    <property type="molecule type" value="Genomic_DNA"/>
</dbReference>
<dbReference type="Pfam" id="PF12296">
    <property type="entry name" value="HsbA"/>
    <property type="match status" value="1"/>
</dbReference>
<dbReference type="Proteomes" id="UP000807353">
    <property type="component" value="Unassembled WGS sequence"/>
</dbReference>
<feature type="signal peptide" evidence="1">
    <location>
        <begin position="1"/>
        <end position="19"/>
    </location>
</feature>
<reference evidence="2" key="1">
    <citation type="submission" date="2020-11" db="EMBL/GenBank/DDBJ databases">
        <authorList>
            <consortium name="DOE Joint Genome Institute"/>
            <person name="Ahrendt S."/>
            <person name="Riley R."/>
            <person name="Andreopoulos W."/>
            <person name="Labutti K."/>
            <person name="Pangilinan J."/>
            <person name="Ruiz-Duenas F.J."/>
            <person name="Barrasa J.M."/>
            <person name="Sanchez-Garcia M."/>
            <person name="Camarero S."/>
            <person name="Miyauchi S."/>
            <person name="Serrano A."/>
            <person name="Linde D."/>
            <person name="Babiker R."/>
            <person name="Drula E."/>
            <person name="Ayuso-Fernandez I."/>
            <person name="Pacheco R."/>
            <person name="Padilla G."/>
            <person name="Ferreira P."/>
            <person name="Barriuso J."/>
            <person name="Kellner H."/>
            <person name="Castanera R."/>
            <person name="Alfaro M."/>
            <person name="Ramirez L."/>
            <person name="Pisabarro A.G."/>
            <person name="Kuo A."/>
            <person name="Tritt A."/>
            <person name="Lipzen A."/>
            <person name="He G."/>
            <person name="Yan M."/>
            <person name="Ng V."/>
            <person name="Cullen D."/>
            <person name="Martin F."/>
            <person name="Rosso M.-N."/>
            <person name="Henrissat B."/>
            <person name="Hibbett D."/>
            <person name="Martinez A.T."/>
            <person name="Grigoriev I.V."/>
        </authorList>
    </citation>
    <scope>NUCLEOTIDE SEQUENCE</scope>
    <source>
        <strain evidence="2">CBS 247.69</strain>
    </source>
</reference>
<dbReference type="OrthoDB" id="3485059at2759"/>
<evidence type="ECO:0000256" key="1">
    <source>
        <dbReference type="SAM" id="SignalP"/>
    </source>
</evidence>
<protein>
    <submittedName>
        <fullName evidence="2">Hydrophobic surface binding protein</fullName>
    </submittedName>
</protein>
<name>A0A9P5XZZ8_9AGAR</name>
<accession>A0A9P5XZZ8</accession>
<comment type="caution">
    <text evidence="2">The sequence shown here is derived from an EMBL/GenBank/DDBJ whole genome shotgun (WGS) entry which is preliminary data.</text>
</comment>
<dbReference type="GO" id="GO:0005576">
    <property type="term" value="C:extracellular region"/>
    <property type="evidence" value="ECO:0007669"/>
    <property type="project" value="TreeGrafter"/>
</dbReference>
<sequence>MRVSSTLIFLVSLAVSGLATVDQVKTDITTISSQLQKLDASISAFPNTGGTLSQALVIHSNAVNLKSSIDQGTTDVKATPPPLSEDDAKSILASFETMAETVNDTLAGIMSKKAAIQALPFGGAISLVKQDLDNLNTSTSAFEGALIAQAPSDLQDEAATLKGRIDDAFSTAIAAFS</sequence>
<dbReference type="Gene3D" id="1.20.1280.140">
    <property type="match status" value="1"/>
</dbReference>
<gene>
    <name evidence="2" type="ORF">BDZ94DRAFT_1267243</name>
</gene>
<proteinExistence type="predicted"/>
<feature type="chain" id="PRO_5040111761" evidence="1">
    <location>
        <begin position="20"/>
        <end position="177"/>
    </location>
</feature>
<keyword evidence="1" id="KW-0732">Signal</keyword>
<dbReference type="AlphaFoldDB" id="A0A9P5XZZ8"/>
<dbReference type="InterPro" id="IPR021054">
    <property type="entry name" value="Cell_wall_mannoprotein_1"/>
</dbReference>
<evidence type="ECO:0000313" key="2">
    <source>
        <dbReference type="EMBL" id="KAF9459838.1"/>
    </source>
</evidence>